<sequence>MERKTIKYTRHFLLTAALFVGSSSYASNFDSYKAAFSKLNSYKKVCNYSSLSKKEKNEVMATAFSMMTDHDKKQLSSGVSNYIVFLKDTRKHFAEKCGPGQRSNQECQSLSRRAKTFYKYDVQLGLDKVDSYVSQFHSQIKLGLSHCKDSDKVIADVMDDIHNRVDINDSLNNSEFDTAIAKMAQVAKDFSIELKDERVPFPIKKKDTDKAESIYDSASVDNTVCYDKVKKATFVDNIESFAGEVLNKFLGIFNPKKVKSVSLK</sequence>
<accession>A0ABY0IBZ0</accession>
<evidence type="ECO:0000313" key="2">
    <source>
        <dbReference type="EMBL" id="RZF20485.1"/>
    </source>
</evidence>
<reference evidence="3" key="1">
    <citation type="journal article" date="2019" name="Int. J. Syst. Evol. Microbiol.">
        <title>Halobacteriovorax valvorus sp. nov., a novel prokaryotic predator isolated from coastal seawater of China.</title>
        <authorList>
            <person name="Chen M.-X."/>
        </authorList>
    </citation>
    <scope>NUCLEOTIDE SEQUENCE [LARGE SCALE GENOMIC DNA]</scope>
    <source>
        <strain evidence="3">BL9</strain>
    </source>
</reference>
<name>A0ABY0IBZ0_9BACT</name>
<comment type="caution">
    <text evidence="2">The sequence shown here is derived from an EMBL/GenBank/DDBJ whole genome shotgun (WGS) entry which is preliminary data.</text>
</comment>
<dbReference type="EMBL" id="QDKL01000003">
    <property type="protein sequence ID" value="RZF20485.1"/>
    <property type="molecule type" value="Genomic_DNA"/>
</dbReference>
<gene>
    <name evidence="2" type="ORF">DAY19_10885</name>
</gene>
<evidence type="ECO:0000313" key="3">
    <source>
        <dbReference type="Proteomes" id="UP000443582"/>
    </source>
</evidence>
<proteinExistence type="predicted"/>
<keyword evidence="1" id="KW-0732">Signal</keyword>
<keyword evidence="3" id="KW-1185">Reference proteome</keyword>
<dbReference type="RefSeq" id="WP_115362341.1">
    <property type="nucleotide sequence ID" value="NZ_QDKL01000003.1"/>
</dbReference>
<organism evidence="2 3">
    <name type="scientific">Halobacteriovorax vibrionivorans</name>
    <dbReference type="NCBI Taxonomy" id="2152716"/>
    <lineage>
        <taxon>Bacteria</taxon>
        <taxon>Pseudomonadati</taxon>
        <taxon>Bdellovibrionota</taxon>
        <taxon>Bacteriovoracia</taxon>
        <taxon>Bacteriovoracales</taxon>
        <taxon>Halobacteriovoraceae</taxon>
        <taxon>Halobacteriovorax</taxon>
    </lineage>
</organism>
<dbReference type="Proteomes" id="UP000443582">
    <property type="component" value="Unassembled WGS sequence"/>
</dbReference>
<feature type="signal peptide" evidence="1">
    <location>
        <begin position="1"/>
        <end position="26"/>
    </location>
</feature>
<feature type="chain" id="PRO_5045777718" evidence="1">
    <location>
        <begin position="27"/>
        <end position="264"/>
    </location>
</feature>
<protein>
    <submittedName>
        <fullName evidence="2">Uncharacterized protein</fullName>
    </submittedName>
</protein>
<evidence type="ECO:0000256" key="1">
    <source>
        <dbReference type="SAM" id="SignalP"/>
    </source>
</evidence>